<organism evidence="1 2">
    <name type="scientific">Rhodosorus marinus</name>
    <dbReference type="NCBI Taxonomy" id="101924"/>
    <lineage>
        <taxon>Eukaryota</taxon>
        <taxon>Rhodophyta</taxon>
        <taxon>Stylonematophyceae</taxon>
        <taxon>Stylonematales</taxon>
        <taxon>Stylonemataceae</taxon>
        <taxon>Rhodosorus</taxon>
    </lineage>
</organism>
<reference evidence="1 2" key="1">
    <citation type="journal article" date="2023" name="Nat. Commun.">
        <title>Origin of minicircular mitochondrial genomes in red algae.</title>
        <authorList>
            <person name="Lee Y."/>
            <person name="Cho C.H."/>
            <person name="Lee Y.M."/>
            <person name="Park S.I."/>
            <person name="Yang J.H."/>
            <person name="West J.A."/>
            <person name="Bhattacharya D."/>
            <person name="Yoon H.S."/>
        </authorList>
    </citation>
    <scope>NUCLEOTIDE SEQUENCE [LARGE SCALE GENOMIC DNA]</scope>
    <source>
        <strain evidence="1 2">CCMP1338</strain>
        <tissue evidence="1">Whole cell</tissue>
    </source>
</reference>
<evidence type="ECO:0008006" key="3">
    <source>
        <dbReference type="Google" id="ProtNLM"/>
    </source>
</evidence>
<accession>A0AAV8V3G5</accession>
<evidence type="ECO:0000313" key="2">
    <source>
        <dbReference type="Proteomes" id="UP001157974"/>
    </source>
</evidence>
<keyword evidence="2" id="KW-1185">Reference proteome</keyword>
<evidence type="ECO:0000313" key="1">
    <source>
        <dbReference type="EMBL" id="KAJ8908844.1"/>
    </source>
</evidence>
<protein>
    <recommendedName>
        <fullName evidence="3">Ribosomal protein L25 beta domain-containing protein</fullName>
    </recommendedName>
</protein>
<gene>
    <name evidence="1" type="ORF">NDN08_005548</name>
</gene>
<dbReference type="Proteomes" id="UP001157974">
    <property type="component" value="Unassembled WGS sequence"/>
</dbReference>
<dbReference type="GO" id="GO:0006412">
    <property type="term" value="P:translation"/>
    <property type="evidence" value="ECO:0007669"/>
    <property type="project" value="InterPro"/>
</dbReference>
<name>A0AAV8V3G5_9RHOD</name>
<sequence length="266" mass="30750">MLGRSGLGPLISRSGRLKGVPIVDRNGVFGLCRFSSVPESASEAAERSQRDLRSYCQQEMTTVVRRTMKIAHLKQLRREKKFIPGTLIDPDENRESMRFLTGEISLFEDHFQRGMIHLPPLPIAQRHYWGPLYHVKVYENEKIVEEERCWLVRFWLDPIRDTPQSFTLVRRPISQPCQFALQVVVLNVDKAPGLRKGYINHLTRVVPAILEPYAKPPDAVFIDLEDLKTKEYLLAKDLMYDGEGLSLKIEPEKPILRISQVREGRF</sequence>
<proteinExistence type="predicted"/>
<dbReference type="SUPFAM" id="SSF50715">
    <property type="entry name" value="Ribosomal protein L25-like"/>
    <property type="match status" value="1"/>
</dbReference>
<dbReference type="AlphaFoldDB" id="A0AAV8V3G5"/>
<dbReference type="EMBL" id="JAMWBK010000001">
    <property type="protein sequence ID" value="KAJ8908844.1"/>
    <property type="molecule type" value="Genomic_DNA"/>
</dbReference>
<dbReference type="InterPro" id="IPR011035">
    <property type="entry name" value="Ribosomal_bL25/Gln-tRNA_synth"/>
</dbReference>
<comment type="caution">
    <text evidence="1">The sequence shown here is derived from an EMBL/GenBank/DDBJ whole genome shotgun (WGS) entry which is preliminary data.</text>
</comment>